<evidence type="ECO:0000313" key="3">
    <source>
        <dbReference type="Proteomes" id="UP000029482"/>
    </source>
</evidence>
<dbReference type="STRING" id="1907.SGLAU_19265"/>
<dbReference type="HOGENOM" id="CLU_126597_0_0_11"/>
<sequence length="168" mass="17183">MVGRACAVGAAVLALVAGAAPGAGAASGAEAGSGAVARGRAAEAELSFHGAAVLADGRLDVRFLSRNHGPAAVPDATVRLRWSAPLEDRLALPGGCVRAERRAVLCRVGPLPAGGPGVQVRLRVGLRGAPSEVLMEFTAVWSGGTADRGRDDERRRVLVLDTGDTYYF</sequence>
<feature type="signal peptide" evidence="1">
    <location>
        <begin position="1"/>
        <end position="25"/>
    </location>
</feature>
<gene>
    <name evidence="2" type="ORF">SGLAU_19265</name>
</gene>
<dbReference type="Proteomes" id="UP000029482">
    <property type="component" value="Chromosome"/>
</dbReference>
<evidence type="ECO:0000256" key="1">
    <source>
        <dbReference type="SAM" id="SignalP"/>
    </source>
</evidence>
<name>A0A089Z1V3_STRGA</name>
<dbReference type="RefSeq" id="WP_043503079.1">
    <property type="nucleotide sequence ID" value="NZ_CP009438.1"/>
</dbReference>
<dbReference type="OrthoDB" id="4300377at2"/>
<dbReference type="AlphaFoldDB" id="A0A089Z1V3"/>
<feature type="chain" id="PRO_5001852557" evidence="1">
    <location>
        <begin position="26"/>
        <end position="168"/>
    </location>
</feature>
<keyword evidence="3" id="KW-1185">Reference proteome</keyword>
<dbReference type="eggNOG" id="ENOG50346M1">
    <property type="taxonomic scope" value="Bacteria"/>
</dbReference>
<dbReference type="KEGG" id="sgu:SGLAU_19265"/>
<evidence type="ECO:0000313" key="2">
    <source>
        <dbReference type="EMBL" id="AIR99810.1"/>
    </source>
</evidence>
<protein>
    <submittedName>
        <fullName evidence="2">Putative secreted protein</fullName>
    </submittedName>
</protein>
<keyword evidence="1" id="KW-0732">Signal</keyword>
<reference evidence="3" key="1">
    <citation type="journal article" date="2015" name="J. Biotechnol.">
        <title>Complete genome sequence of the actinobacterium Streptomyces glaucescens GLA.O (DSM 40922) consisting of a linear chromosome and one linear plasmid.</title>
        <authorList>
            <person name="Ortseifen V."/>
            <person name="Winkler A."/>
            <person name="Albersmeier A."/>
            <person name="Wendler S."/>
            <person name="Puhler A."/>
            <person name="Kalinowski J."/>
            <person name="Ruckert C."/>
        </authorList>
    </citation>
    <scope>NUCLEOTIDE SEQUENCE [LARGE SCALE GENOMIC DNA]</scope>
    <source>
        <strain evidence="3">DSM 40922 / GLA O</strain>
    </source>
</reference>
<proteinExistence type="predicted"/>
<dbReference type="EMBL" id="CP009438">
    <property type="protein sequence ID" value="AIR99810.1"/>
    <property type="molecule type" value="Genomic_DNA"/>
</dbReference>
<accession>A0A089Z1V3</accession>
<organism evidence="2 3">
    <name type="scientific">Streptomyces glaucescens</name>
    <dbReference type="NCBI Taxonomy" id="1907"/>
    <lineage>
        <taxon>Bacteria</taxon>
        <taxon>Bacillati</taxon>
        <taxon>Actinomycetota</taxon>
        <taxon>Actinomycetes</taxon>
        <taxon>Kitasatosporales</taxon>
        <taxon>Streptomycetaceae</taxon>
        <taxon>Streptomyces</taxon>
    </lineage>
</organism>